<evidence type="ECO:0000313" key="3">
    <source>
        <dbReference type="Proteomes" id="UP000694407"/>
    </source>
</evidence>
<accession>A0A8C5ZWY4</accession>
<proteinExistence type="predicted"/>
<dbReference type="Proteomes" id="UP000694407">
    <property type="component" value="Unplaced"/>
</dbReference>
<name>A0A8C5ZWY4_MARMA</name>
<evidence type="ECO:0000313" key="2">
    <source>
        <dbReference type="Ensembl" id="ENSMMMP00000021364.1"/>
    </source>
</evidence>
<evidence type="ECO:0000256" key="1">
    <source>
        <dbReference type="SAM" id="MobiDB-lite"/>
    </source>
</evidence>
<dbReference type="GeneTree" id="ENSGT00950000185779"/>
<dbReference type="AlphaFoldDB" id="A0A8C5ZWY4"/>
<organism evidence="2 3">
    <name type="scientific">Marmota marmota marmota</name>
    <name type="common">Alpine marmot</name>
    <dbReference type="NCBI Taxonomy" id="9994"/>
    <lineage>
        <taxon>Eukaryota</taxon>
        <taxon>Metazoa</taxon>
        <taxon>Chordata</taxon>
        <taxon>Craniata</taxon>
        <taxon>Vertebrata</taxon>
        <taxon>Euteleostomi</taxon>
        <taxon>Mammalia</taxon>
        <taxon>Eutheria</taxon>
        <taxon>Euarchontoglires</taxon>
        <taxon>Glires</taxon>
        <taxon>Rodentia</taxon>
        <taxon>Sciuromorpha</taxon>
        <taxon>Sciuridae</taxon>
        <taxon>Xerinae</taxon>
        <taxon>Marmotini</taxon>
        <taxon>Marmota</taxon>
    </lineage>
</organism>
<dbReference type="Ensembl" id="ENSMMMT00000024258.1">
    <property type="protein sequence ID" value="ENSMMMP00000021364.1"/>
    <property type="gene ID" value="ENSMMMG00000018828.1"/>
</dbReference>
<sequence>MTRAAVDYRGHAPGGSDACCLRAQAVPRQAGGGERRQTGSLPDVLTSFLPLSTESPQERPGSRRSLPGSLSEKSPSMEPSAASPFRVTVTISASPPPPTLPPTITTWPRGAHHGPGERPASLALGIQSLGCSPLRGSALPLGPHGSHPSREGSGGGQASLKATRHGAPWPRKRRD</sequence>
<reference evidence="2" key="2">
    <citation type="submission" date="2025-09" db="UniProtKB">
        <authorList>
            <consortium name="Ensembl"/>
        </authorList>
    </citation>
    <scope>IDENTIFICATION</scope>
</reference>
<keyword evidence="3" id="KW-1185">Reference proteome</keyword>
<feature type="region of interest" description="Disordered" evidence="1">
    <location>
        <begin position="27"/>
        <end position="175"/>
    </location>
</feature>
<reference evidence="2" key="1">
    <citation type="submission" date="2025-08" db="UniProtKB">
        <authorList>
            <consortium name="Ensembl"/>
        </authorList>
    </citation>
    <scope>IDENTIFICATION</scope>
</reference>
<protein>
    <submittedName>
        <fullName evidence="2">Uncharacterized protein</fullName>
    </submittedName>
</protein>